<protein>
    <recommendedName>
        <fullName evidence="3">RRM domain-containing protein</fullName>
    </recommendedName>
</protein>
<feature type="compositionally biased region" description="Gly residues" evidence="2">
    <location>
        <begin position="404"/>
        <end position="421"/>
    </location>
</feature>
<dbReference type="SUPFAM" id="SSF54928">
    <property type="entry name" value="RNA-binding domain, RBD"/>
    <property type="match status" value="1"/>
</dbReference>
<proteinExistence type="predicted"/>
<dbReference type="Proteomes" id="UP001337655">
    <property type="component" value="Unassembled WGS sequence"/>
</dbReference>
<dbReference type="PROSITE" id="PS50102">
    <property type="entry name" value="RRM"/>
    <property type="match status" value="1"/>
</dbReference>
<feature type="region of interest" description="Disordered" evidence="2">
    <location>
        <begin position="1"/>
        <end position="150"/>
    </location>
</feature>
<dbReference type="GeneID" id="89931348"/>
<evidence type="ECO:0000313" key="4">
    <source>
        <dbReference type="EMBL" id="KAK5164323.1"/>
    </source>
</evidence>
<feature type="compositionally biased region" description="Acidic residues" evidence="2">
    <location>
        <begin position="96"/>
        <end position="109"/>
    </location>
</feature>
<dbReference type="EMBL" id="JAVRRT010000020">
    <property type="protein sequence ID" value="KAK5164323.1"/>
    <property type="molecule type" value="Genomic_DNA"/>
</dbReference>
<feature type="region of interest" description="Disordered" evidence="2">
    <location>
        <begin position="404"/>
        <end position="428"/>
    </location>
</feature>
<feature type="compositionally biased region" description="Polar residues" evidence="2">
    <location>
        <begin position="133"/>
        <end position="150"/>
    </location>
</feature>
<evidence type="ECO:0000313" key="5">
    <source>
        <dbReference type="Proteomes" id="UP001337655"/>
    </source>
</evidence>
<feature type="compositionally biased region" description="Polar residues" evidence="2">
    <location>
        <begin position="28"/>
        <end position="39"/>
    </location>
</feature>
<keyword evidence="5" id="KW-1185">Reference proteome</keyword>
<organism evidence="4 5">
    <name type="scientific">Saxophila tyrrhenica</name>
    <dbReference type="NCBI Taxonomy" id="1690608"/>
    <lineage>
        <taxon>Eukaryota</taxon>
        <taxon>Fungi</taxon>
        <taxon>Dikarya</taxon>
        <taxon>Ascomycota</taxon>
        <taxon>Pezizomycotina</taxon>
        <taxon>Dothideomycetes</taxon>
        <taxon>Dothideomycetidae</taxon>
        <taxon>Mycosphaerellales</taxon>
        <taxon>Extremaceae</taxon>
        <taxon>Saxophila</taxon>
    </lineage>
</organism>
<dbReference type="SMART" id="SM00360">
    <property type="entry name" value="RRM"/>
    <property type="match status" value="1"/>
</dbReference>
<dbReference type="AlphaFoldDB" id="A0AAV9NXB9"/>
<dbReference type="RefSeq" id="XP_064654616.1">
    <property type="nucleotide sequence ID" value="XM_064807243.1"/>
</dbReference>
<comment type="caution">
    <text evidence="4">The sequence shown here is derived from an EMBL/GenBank/DDBJ whole genome shotgun (WGS) entry which is preliminary data.</text>
</comment>
<gene>
    <name evidence="4" type="ORF">LTR77_010018</name>
</gene>
<dbReference type="InterPro" id="IPR035979">
    <property type="entry name" value="RBD_domain_sf"/>
</dbReference>
<feature type="region of interest" description="Disordered" evidence="2">
    <location>
        <begin position="252"/>
        <end position="312"/>
    </location>
</feature>
<evidence type="ECO:0000256" key="1">
    <source>
        <dbReference type="PROSITE-ProRule" id="PRU00176"/>
    </source>
</evidence>
<dbReference type="Gene3D" id="3.30.70.330">
    <property type="match status" value="1"/>
</dbReference>
<dbReference type="InterPro" id="IPR012677">
    <property type="entry name" value="Nucleotide-bd_a/b_plait_sf"/>
</dbReference>
<sequence>MSADEDTFDIDIYGEDTAPQESGDANGYQENGADQSYDQNYHYDPTHTDQQPTEQTDDPSAEQAVAGDEGTAQQPDQSATTATAPQYGTKRKAPPEEDDNDLYDGEADYDSYNHQAEPSIKTEPQIKTEPNDSRTSATPSTRPLSPNSTPALRLQNLDWWTTEDDLRAYLSRGGVEASSLRDVRIAEHNQNGKSKGEAYLELSTAQDASAVKHEIEKANREGQEGGGMKKAVIGVGYTGVGNPYKGAGEKFASASGRGDRGGRGAYNNYNNRGSFGGRGGGFQQGRGGGYGQQQGMYNQQNAHQQSPVNAGGGWGMNGNPNGNFNAAAGFGGNPMMGGMGFPNMGMGGMGWNGMGMNNQGGMMGMGRGGNMMGMGMGMPGMQRGGMMGGMGGMNGMGQMGRGGWGGQQGYGGGGGGMGGQGNKRQRNE</sequence>
<feature type="compositionally biased region" description="Polar residues" evidence="2">
    <location>
        <begin position="71"/>
        <end position="86"/>
    </location>
</feature>
<feature type="compositionally biased region" description="Gly residues" evidence="2">
    <location>
        <begin position="274"/>
        <end position="292"/>
    </location>
</feature>
<reference evidence="4 5" key="1">
    <citation type="submission" date="2023-08" db="EMBL/GenBank/DDBJ databases">
        <title>Black Yeasts Isolated from many extreme environments.</title>
        <authorList>
            <person name="Coleine C."/>
            <person name="Stajich J.E."/>
            <person name="Selbmann L."/>
        </authorList>
    </citation>
    <scope>NUCLEOTIDE SEQUENCE [LARGE SCALE GENOMIC DNA]</scope>
    <source>
        <strain evidence="4 5">CCFEE 5935</strain>
    </source>
</reference>
<evidence type="ECO:0000256" key="2">
    <source>
        <dbReference type="SAM" id="MobiDB-lite"/>
    </source>
</evidence>
<dbReference type="InterPro" id="IPR000504">
    <property type="entry name" value="RRM_dom"/>
</dbReference>
<name>A0AAV9NXB9_9PEZI</name>
<feature type="domain" description="RRM" evidence="3">
    <location>
        <begin position="150"/>
        <end position="220"/>
    </location>
</feature>
<evidence type="ECO:0000259" key="3">
    <source>
        <dbReference type="PROSITE" id="PS50102"/>
    </source>
</evidence>
<accession>A0AAV9NXB9</accession>
<keyword evidence="1" id="KW-0694">RNA-binding</keyword>
<feature type="compositionally biased region" description="Acidic residues" evidence="2">
    <location>
        <begin position="1"/>
        <end position="14"/>
    </location>
</feature>
<dbReference type="GO" id="GO:0003723">
    <property type="term" value="F:RNA binding"/>
    <property type="evidence" value="ECO:0007669"/>
    <property type="project" value="UniProtKB-UniRule"/>
</dbReference>